<evidence type="ECO:0000313" key="1">
    <source>
        <dbReference type="EMBL" id="CAH1405460.1"/>
    </source>
</evidence>
<name>A0A9P0MV04_NEZVI</name>
<reference evidence="1" key="1">
    <citation type="submission" date="2022-01" db="EMBL/GenBank/DDBJ databases">
        <authorList>
            <person name="King R."/>
        </authorList>
    </citation>
    <scope>NUCLEOTIDE SEQUENCE</scope>
</reference>
<proteinExistence type="predicted"/>
<organism evidence="1 2">
    <name type="scientific">Nezara viridula</name>
    <name type="common">Southern green stink bug</name>
    <name type="synonym">Cimex viridulus</name>
    <dbReference type="NCBI Taxonomy" id="85310"/>
    <lineage>
        <taxon>Eukaryota</taxon>
        <taxon>Metazoa</taxon>
        <taxon>Ecdysozoa</taxon>
        <taxon>Arthropoda</taxon>
        <taxon>Hexapoda</taxon>
        <taxon>Insecta</taxon>
        <taxon>Pterygota</taxon>
        <taxon>Neoptera</taxon>
        <taxon>Paraneoptera</taxon>
        <taxon>Hemiptera</taxon>
        <taxon>Heteroptera</taxon>
        <taxon>Panheteroptera</taxon>
        <taxon>Pentatomomorpha</taxon>
        <taxon>Pentatomoidea</taxon>
        <taxon>Pentatomidae</taxon>
        <taxon>Pentatominae</taxon>
        <taxon>Nezara</taxon>
    </lineage>
</organism>
<evidence type="ECO:0000313" key="2">
    <source>
        <dbReference type="Proteomes" id="UP001152798"/>
    </source>
</evidence>
<dbReference type="EMBL" id="OV725082">
    <property type="protein sequence ID" value="CAH1405460.1"/>
    <property type="molecule type" value="Genomic_DNA"/>
</dbReference>
<gene>
    <name evidence="1" type="ORF">NEZAVI_LOCUS13673</name>
</gene>
<sequence length="186" mass="21398">MLIDSDYTFTPDPLLKSLNRTRSARRDPRLPGQNIVSAVAGLYRAINIRGGISSAFFRVGASLSSDYSLQIQPTFQLTRDYTITNRTHTLALNAKVLSRSLFNHPIPSDPLLPYRWFGKTIAITRCLVWNESWVLAIRFTFSFGRSWALRSQRTVPVEPNVPMRRSAVSEQYRDMNCFEILYVQEY</sequence>
<keyword evidence="2" id="KW-1185">Reference proteome</keyword>
<dbReference type="AlphaFoldDB" id="A0A9P0MV04"/>
<accession>A0A9P0MV04</accession>
<protein>
    <submittedName>
        <fullName evidence="1">Uncharacterized protein</fullName>
    </submittedName>
</protein>
<dbReference type="Proteomes" id="UP001152798">
    <property type="component" value="Chromosome 6"/>
</dbReference>